<feature type="signal peptide" evidence="1">
    <location>
        <begin position="1"/>
        <end position="22"/>
    </location>
</feature>
<dbReference type="EMBL" id="JBCGDO010000019">
    <property type="protein sequence ID" value="MEM0543506.1"/>
    <property type="molecule type" value="Genomic_DNA"/>
</dbReference>
<reference evidence="2 3" key="1">
    <citation type="submission" date="2024-03" db="EMBL/GenBank/DDBJ databases">
        <title>Two novel species of the genus Flavobacterium exhibiting potentially degradation of complex polysaccharides.</title>
        <authorList>
            <person name="Lian X."/>
        </authorList>
    </citation>
    <scope>NUCLEOTIDE SEQUENCE [LARGE SCALE GENOMIC DNA]</scope>
    <source>
        <strain evidence="3">j3</strain>
    </source>
</reference>
<dbReference type="PROSITE" id="PS51257">
    <property type="entry name" value="PROKAR_LIPOPROTEIN"/>
    <property type="match status" value="1"/>
</dbReference>
<proteinExistence type="predicted"/>
<name>A0ABU9N7S6_9FLAO</name>
<organism evidence="2 3">
    <name type="scientific">Flavobacterium aureirubrum</name>
    <dbReference type="NCBI Taxonomy" id="3133147"/>
    <lineage>
        <taxon>Bacteria</taxon>
        <taxon>Pseudomonadati</taxon>
        <taxon>Bacteroidota</taxon>
        <taxon>Flavobacteriia</taxon>
        <taxon>Flavobacteriales</taxon>
        <taxon>Flavobacteriaceae</taxon>
        <taxon>Flavobacterium</taxon>
    </lineage>
</organism>
<sequence>MKRIYYLLIFAILSITSFIACSENNDDGYTPVSPVVVDLTQVPYSKLSDYKFFEGDMKNQVPSLGVLPYEPASSLFTDYALKKRFVWMPKGVKATFNGSNNVIELPVGAALIKTFYYNNVQDITPMGATRIIETRVMIRKANGWIFAEYIWNAEQTEAFLNMNGSSTSITWKDENDVIKTVSNYRIPSAEECLICHKVDVNQGSGIVSAAIPIGIKPQNLNFSYNYGTVSKNQLTKWIDEGYLENAIPSNFESTINYKDASQPLEKRVRSYLDINCAHCHQEGSHCSYRPMRFAFSETGGTNGRTNQGVCQDTQDMAGFPGALSKIINPGNFNRSMLYYRLDTEEPSYRMPLTGRSIIHEEGVDLIKEYINSLSGCP</sequence>
<evidence type="ECO:0000313" key="2">
    <source>
        <dbReference type="EMBL" id="MEM0543506.1"/>
    </source>
</evidence>
<keyword evidence="1" id="KW-0732">Signal</keyword>
<dbReference type="RefSeq" id="WP_342696701.1">
    <property type="nucleotide sequence ID" value="NZ_JBCGDO010000019.1"/>
</dbReference>
<feature type="chain" id="PRO_5045963363" description="Repeat protein (TIGR03806 family)" evidence="1">
    <location>
        <begin position="23"/>
        <end position="377"/>
    </location>
</feature>
<dbReference type="Proteomes" id="UP001460072">
    <property type="component" value="Unassembled WGS sequence"/>
</dbReference>
<protein>
    <recommendedName>
        <fullName evidence="4">Repeat protein (TIGR03806 family)</fullName>
    </recommendedName>
</protein>
<evidence type="ECO:0008006" key="4">
    <source>
        <dbReference type="Google" id="ProtNLM"/>
    </source>
</evidence>
<evidence type="ECO:0000256" key="1">
    <source>
        <dbReference type="SAM" id="SignalP"/>
    </source>
</evidence>
<gene>
    <name evidence="2" type="ORF">WFZ85_12850</name>
</gene>
<comment type="caution">
    <text evidence="2">The sequence shown here is derived from an EMBL/GenBank/DDBJ whole genome shotgun (WGS) entry which is preliminary data.</text>
</comment>
<evidence type="ECO:0000313" key="3">
    <source>
        <dbReference type="Proteomes" id="UP001460072"/>
    </source>
</evidence>
<keyword evidence="3" id="KW-1185">Reference proteome</keyword>
<accession>A0ABU9N7S6</accession>